<dbReference type="GO" id="GO:0003677">
    <property type="term" value="F:DNA binding"/>
    <property type="evidence" value="ECO:0007669"/>
    <property type="project" value="UniProtKB-KW"/>
</dbReference>
<dbReference type="PANTHER" id="PTHR43537:SF5">
    <property type="entry name" value="UXU OPERON TRANSCRIPTIONAL REGULATOR"/>
    <property type="match status" value="1"/>
</dbReference>
<name>A0A2A3JXU2_9RHOB</name>
<dbReference type="InterPro" id="IPR036388">
    <property type="entry name" value="WH-like_DNA-bd_sf"/>
</dbReference>
<reference evidence="5" key="3">
    <citation type="submission" date="2024-05" db="EMBL/GenBank/DDBJ databases">
        <title>Yangia mangrovi SAOS 153D genome.</title>
        <authorList>
            <person name="Verma A."/>
            <person name="Pal Y."/>
            <person name="Sundharam S."/>
            <person name="Bisht B."/>
            <person name="Srinivasan K."/>
        </authorList>
    </citation>
    <scope>NUCLEOTIDE SEQUENCE</scope>
    <source>
        <strain evidence="5">SAOS 153D</strain>
    </source>
</reference>
<dbReference type="SUPFAM" id="SSF48008">
    <property type="entry name" value="GntR ligand-binding domain-like"/>
    <property type="match status" value="1"/>
</dbReference>
<reference evidence="7" key="2">
    <citation type="submission" date="2023-07" db="EMBL/GenBank/DDBJ databases">
        <title>Yangia mangrovi SAOS 153D genome.</title>
        <authorList>
            <person name="Verma A."/>
            <person name="Pal Y."/>
            <person name="Sundharam S."/>
            <person name="Bisht B."/>
            <person name="Srinivasan K."/>
        </authorList>
    </citation>
    <scope>NUCLEOTIDE SEQUENCE [LARGE SCALE GENOMIC DNA]</scope>
    <source>
        <strain evidence="7">SAOS 153D</strain>
    </source>
</reference>
<keyword evidence="3" id="KW-0804">Transcription</keyword>
<dbReference type="SUPFAM" id="SSF46785">
    <property type="entry name" value="Winged helix' DNA-binding domain"/>
    <property type="match status" value="1"/>
</dbReference>
<dbReference type="EMBL" id="NTHN02000084">
    <property type="protein sequence ID" value="MCT4373366.1"/>
    <property type="molecule type" value="Genomic_DNA"/>
</dbReference>
<dbReference type="RefSeq" id="WP_095881534.1">
    <property type="nucleotide sequence ID" value="NZ_NTHN02000084.1"/>
</dbReference>
<dbReference type="CDD" id="cd07377">
    <property type="entry name" value="WHTH_GntR"/>
    <property type="match status" value="1"/>
</dbReference>
<proteinExistence type="predicted"/>
<dbReference type="Gene3D" id="1.20.120.530">
    <property type="entry name" value="GntR ligand-binding domain-like"/>
    <property type="match status" value="1"/>
</dbReference>
<protein>
    <submittedName>
        <fullName evidence="5">FadR family transcriptional regulator</fullName>
    </submittedName>
    <submittedName>
        <fullName evidence="6">GntR family transcriptional regulator</fullName>
    </submittedName>
</protein>
<dbReference type="OrthoDB" id="284307at2"/>
<dbReference type="AlphaFoldDB" id="A0A2A3JXU2"/>
<dbReference type="EMBL" id="NTHN01000083">
    <property type="protein sequence ID" value="PBD19983.1"/>
    <property type="molecule type" value="Genomic_DNA"/>
</dbReference>
<keyword evidence="7" id="KW-1185">Reference proteome</keyword>
<dbReference type="GO" id="GO:0003700">
    <property type="term" value="F:DNA-binding transcription factor activity"/>
    <property type="evidence" value="ECO:0007669"/>
    <property type="project" value="InterPro"/>
</dbReference>
<accession>A0A2A3JXU2</accession>
<dbReference type="Gene3D" id="1.10.10.10">
    <property type="entry name" value="Winged helix-like DNA-binding domain superfamily/Winged helix DNA-binding domain"/>
    <property type="match status" value="1"/>
</dbReference>
<comment type="caution">
    <text evidence="6">The sequence shown here is derived from an EMBL/GenBank/DDBJ whole genome shotgun (WGS) entry which is preliminary data.</text>
</comment>
<organism evidence="6">
    <name type="scientific">Alloyangia mangrovi</name>
    <dbReference type="NCBI Taxonomy" id="1779329"/>
    <lineage>
        <taxon>Bacteria</taxon>
        <taxon>Pseudomonadati</taxon>
        <taxon>Pseudomonadota</taxon>
        <taxon>Alphaproteobacteria</taxon>
        <taxon>Rhodobacterales</taxon>
        <taxon>Roseobacteraceae</taxon>
        <taxon>Alloyangia</taxon>
    </lineage>
</organism>
<keyword evidence="2" id="KW-0238">DNA-binding</keyword>
<dbReference type="InterPro" id="IPR036390">
    <property type="entry name" value="WH_DNA-bd_sf"/>
</dbReference>
<dbReference type="SMART" id="SM00345">
    <property type="entry name" value="HTH_GNTR"/>
    <property type="match status" value="1"/>
</dbReference>
<sequence length="255" mass="28348">MLTPIVQTPRYRLVAEEIAARLRAGDFAPGTKMPADKDLVAQLGVSRTTVREAMIALELMGYVVTRYGAGAFVADPLPVAQDAMQSETPSLPGFFELVEARFVIEPEIAAIAASTVTPAQIAQLNRCIEGMCDTRLPFDRIEAHDREFHLIVARSTGNSLFVTMVEDFWHARQRYPEWTRLNNRQSAEDIARFSRDEHVAIVDALSVGNAEAARATMAHHCRNSGQPLLERWHRFEGEAVGEEVLHRLKARAGQG</sequence>
<evidence type="ECO:0000313" key="5">
    <source>
        <dbReference type="EMBL" id="MCT4373366.1"/>
    </source>
</evidence>
<feature type="domain" description="HTH gntR-type" evidence="4">
    <location>
        <begin position="8"/>
        <end position="76"/>
    </location>
</feature>
<keyword evidence="1" id="KW-0805">Transcription regulation</keyword>
<dbReference type="PROSITE" id="PS50949">
    <property type="entry name" value="HTH_GNTR"/>
    <property type="match status" value="1"/>
</dbReference>
<evidence type="ECO:0000313" key="6">
    <source>
        <dbReference type="EMBL" id="PBD19983.1"/>
    </source>
</evidence>
<dbReference type="Proteomes" id="UP000217448">
    <property type="component" value="Unassembled WGS sequence"/>
</dbReference>
<dbReference type="Pfam" id="PF00392">
    <property type="entry name" value="GntR"/>
    <property type="match status" value="1"/>
</dbReference>
<dbReference type="SMART" id="SM00895">
    <property type="entry name" value="FCD"/>
    <property type="match status" value="1"/>
</dbReference>
<evidence type="ECO:0000256" key="3">
    <source>
        <dbReference type="ARBA" id="ARBA00023163"/>
    </source>
</evidence>
<dbReference type="InterPro" id="IPR008920">
    <property type="entry name" value="TF_FadR/GntR_C"/>
</dbReference>
<reference evidence="6" key="1">
    <citation type="submission" date="2017-09" db="EMBL/GenBank/DDBJ databases">
        <title>Yangia sp. SAOS 153D whole genome sequencing.</title>
        <authorList>
            <person name="Verma A."/>
            <person name="Krishnamurthi S."/>
        </authorList>
    </citation>
    <scope>NUCLEOTIDE SEQUENCE [LARGE SCALE GENOMIC DNA]</scope>
    <source>
        <strain evidence="6">SAOS 153D</strain>
    </source>
</reference>
<dbReference type="InterPro" id="IPR011711">
    <property type="entry name" value="GntR_C"/>
</dbReference>
<dbReference type="PRINTS" id="PR00035">
    <property type="entry name" value="HTHGNTR"/>
</dbReference>
<dbReference type="InterPro" id="IPR000524">
    <property type="entry name" value="Tscrpt_reg_HTH_GntR"/>
</dbReference>
<evidence type="ECO:0000313" key="7">
    <source>
        <dbReference type="Proteomes" id="UP000217448"/>
    </source>
</evidence>
<dbReference type="Pfam" id="PF07729">
    <property type="entry name" value="FCD"/>
    <property type="match status" value="1"/>
</dbReference>
<evidence type="ECO:0000256" key="2">
    <source>
        <dbReference type="ARBA" id="ARBA00023125"/>
    </source>
</evidence>
<evidence type="ECO:0000256" key="1">
    <source>
        <dbReference type="ARBA" id="ARBA00023015"/>
    </source>
</evidence>
<gene>
    <name evidence="5" type="ORF">CLG85_024965</name>
    <name evidence="6" type="ORF">CLG85_06540</name>
</gene>
<evidence type="ECO:0000259" key="4">
    <source>
        <dbReference type="PROSITE" id="PS50949"/>
    </source>
</evidence>
<dbReference type="PANTHER" id="PTHR43537">
    <property type="entry name" value="TRANSCRIPTIONAL REGULATOR, GNTR FAMILY"/>
    <property type="match status" value="1"/>
</dbReference>